<accession>A0AA37QG22</accession>
<keyword evidence="1" id="KW-0677">Repeat</keyword>
<dbReference type="EMBL" id="BRXS01000003">
    <property type="protein sequence ID" value="GLC25755.1"/>
    <property type="molecule type" value="Genomic_DNA"/>
</dbReference>
<name>A0AA37QG22_9BACT</name>
<dbReference type="SUPFAM" id="SSF110296">
    <property type="entry name" value="Oligoxyloglucan reducing end-specific cellobiohydrolase"/>
    <property type="match status" value="1"/>
</dbReference>
<dbReference type="Gene3D" id="2.130.10.10">
    <property type="entry name" value="YVTN repeat-like/Quinoprotein amine dehydrogenase"/>
    <property type="match status" value="3"/>
</dbReference>
<dbReference type="Pfam" id="PF15902">
    <property type="entry name" value="Sortilin-Vps10"/>
    <property type="match status" value="1"/>
</dbReference>
<proteinExistence type="predicted"/>
<dbReference type="PANTHER" id="PTHR43739">
    <property type="entry name" value="XYLOGLUCANASE (EUROFUNG)"/>
    <property type="match status" value="1"/>
</dbReference>
<dbReference type="RefSeq" id="WP_284350215.1">
    <property type="nucleotide sequence ID" value="NZ_BRXS01000003.1"/>
</dbReference>
<dbReference type="SUPFAM" id="SSF50939">
    <property type="entry name" value="Sialidases"/>
    <property type="match status" value="1"/>
</dbReference>
<dbReference type="AlphaFoldDB" id="A0AA37QG22"/>
<dbReference type="InterPro" id="IPR031778">
    <property type="entry name" value="Sortilin_N"/>
</dbReference>
<evidence type="ECO:0000259" key="2">
    <source>
        <dbReference type="Pfam" id="PF15902"/>
    </source>
</evidence>
<evidence type="ECO:0000313" key="4">
    <source>
        <dbReference type="Proteomes" id="UP001161325"/>
    </source>
</evidence>
<evidence type="ECO:0000313" key="3">
    <source>
        <dbReference type="EMBL" id="GLC25755.1"/>
    </source>
</evidence>
<dbReference type="InterPro" id="IPR015943">
    <property type="entry name" value="WD40/YVTN_repeat-like_dom_sf"/>
</dbReference>
<dbReference type="InterPro" id="IPR036278">
    <property type="entry name" value="Sialidase_sf"/>
</dbReference>
<keyword evidence="4" id="KW-1185">Reference proteome</keyword>
<protein>
    <recommendedName>
        <fullName evidence="2">Sortilin N-terminal domain-containing protein</fullName>
    </recommendedName>
</protein>
<dbReference type="CDD" id="cd15482">
    <property type="entry name" value="Sialidase_non-viral"/>
    <property type="match status" value="2"/>
</dbReference>
<feature type="domain" description="Sortilin N-terminal" evidence="2">
    <location>
        <begin position="137"/>
        <end position="261"/>
    </location>
</feature>
<organism evidence="3 4">
    <name type="scientific">Roseisolibacter agri</name>
    <dbReference type="NCBI Taxonomy" id="2014610"/>
    <lineage>
        <taxon>Bacteria</taxon>
        <taxon>Pseudomonadati</taxon>
        <taxon>Gemmatimonadota</taxon>
        <taxon>Gemmatimonadia</taxon>
        <taxon>Gemmatimonadales</taxon>
        <taxon>Gemmatimonadaceae</taxon>
        <taxon>Roseisolibacter</taxon>
    </lineage>
</organism>
<comment type="caution">
    <text evidence="3">The sequence shown here is derived from an EMBL/GenBank/DDBJ whole genome shotgun (WGS) entry which is preliminary data.</text>
</comment>
<evidence type="ECO:0000256" key="1">
    <source>
        <dbReference type="ARBA" id="ARBA00022737"/>
    </source>
</evidence>
<dbReference type="PANTHER" id="PTHR43739:SF5">
    <property type="entry name" value="EXO-ALPHA-SIALIDASE"/>
    <property type="match status" value="1"/>
</dbReference>
<gene>
    <name evidence="3" type="ORF">rosag_22680</name>
</gene>
<reference evidence="3" key="1">
    <citation type="submission" date="2022-08" db="EMBL/GenBank/DDBJ databases">
        <title>Draft genome sequencing of Roseisolibacter agri AW1220.</title>
        <authorList>
            <person name="Tobiishi Y."/>
            <person name="Tonouchi A."/>
        </authorList>
    </citation>
    <scope>NUCLEOTIDE SEQUENCE</scope>
    <source>
        <strain evidence="3">AW1220</strain>
    </source>
</reference>
<dbReference type="Proteomes" id="UP001161325">
    <property type="component" value="Unassembled WGS sequence"/>
</dbReference>
<dbReference type="InterPro" id="IPR052025">
    <property type="entry name" value="Xyloglucanase_GH74"/>
</dbReference>
<sequence length="1083" mass="117836">MSPTRPLSVLALSALVVLPSDPPPRRAAPKAAAPAAVTLDSTLLAGYKWRNVGPDRGGRSIAATGVKGRRDEAYFGATGGGLWKTTDGGETWAPVTDGQITSASVGAVAVSESNPDVVYIGTGETCIRGNIMPGDGVYRSTDAGKTWTHVGFRQSHGISKIRIHPTNPNVVFVASFGKYSAPSEERGVFRSTDGGKTWKRVLYRDANTGAIDLVIDRNDPNVLYASLWEAYRKEYQMSSGGPGSGLFKSTDGGETWTEITRAKGMPAGVVGRIGVAVSGADSKRVWALVENENGGLFRSDDAGASWTLVNAQRDIRQRAFYYTHVHADPKDRERVYLQNVSMFTSRDGGKTITQVRGETHGDYHDLWIDPDDPKHLVVANDGGGAVSTTTGAKWTAQDFPTEQFYHAITTTHTPYHVCGSQQDNSTLCTPFDWNAAAFRQRMAQPARRAGTNAANDTTPPPGDITAGGMAVSYVAGGGEPGYIAPDPRDPDVFYSGTNNGAYVDKFNRRLNTSREVNPYPWFYSGEPAKEIRERWQWTFPILFSKADPKLLFVSSQRLWATRDGGKTWLRLSGDLTRHAPETLERSGGPITGDMNGPEVYATIFSVGPGKRNANVIWTGSDDGLVHVTRDFGRSWTNVTPREMPEFGRVSQIDASAFDDGRAYVSVRRPLLDDFAPYIFRTTDFGKTWTKIVTGIRGDAYVHAVREDPTRRGLLYAATQHGVYVSYDDGAQWQDLTLNMPDVPVADLIVEGNELVIGTHGRGFWVLDDLAPLRQASPAILAKDAHLFAPPAVVRSGPGVVFSWYAKTAPKTSRLDVLDSAGNVLRTFEPDTARADSGAANRPTGRRRGGVTYLPAGAGLQRLAFDGRAQGIESFPGMILWGAGTAGPALPPGRYTVRLTLDGKTLTTPLAVKRNPWLTDVTDADLHAQYQFGRRVRDKATEANMAVIQIRRVKAQLDDRYKRAASDSALKTAGERLRTNASAIEERVYQVRNQSGQDPLNFPIKVNNRLANLLSMAERGDGRPTNNMPEIFGILTAELKTYTDQLAQLWRTDLVAVNRELARAKLPPLDPGCAVATGCAAALQ</sequence>
<dbReference type="GO" id="GO:0010411">
    <property type="term" value="P:xyloglucan metabolic process"/>
    <property type="evidence" value="ECO:0007669"/>
    <property type="project" value="TreeGrafter"/>
</dbReference>